<gene>
    <name evidence="2" type="ORF">C3Y98_07460</name>
</gene>
<sequence length="118" mass="12971">MSYASFLSVISLNVILGLLALFLLRKNASYFLGFQYFYQILFSLLASLICPTFLLAGHGAIPLPTLTAISMLILGNGSEYQFTFSDLGLKNSTGLVWLMPAAVCFIAVYLSSWSKIKK</sequence>
<keyword evidence="1" id="KW-0812">Transmembrane</keyword>
<reference evidence="2 3" key="1">
    <citation type="submission" date="2018-02" db="EMBL/GenBank/DDBJ databases">
        <title>A novel lanthanide dependent methylotroph, Methylotenera sp. La3113.</title>
        <authorList>
            <person name="Lv H."/>
            <person name="Tani A."/>
        </authorList>
    </citation>
    <scope>NUCLEOTIDE SEQUENCE [LARGE SCALE GENOMIC DNA]</scope>
    <source>
        <strain evidence="2 3">La3113</strain>
    </source>
</reference>
<dbReference type="AlphaFoldDB" id="A0A4Y9VR00"/>
<name>A0A4Y9VR00_9PROT</name>
<comment type="caution">
    <text evidence="2">The sequence shown here is derived from an EMBL/GenBank/DDBJ whole genome shotgun (WGS) entry which is preliminary data.</text>
</comment>
<feature type="transmembrane region" description="Helical" evidence="1">
    <location>
        <begin position="6"/>
        <end position="24"/>
    </location>
</feature>
<organism evidence="2 3">
    <name type="scientific">Methylotenera oryzisoli</name>
    <dbReference type="NCBI Taxonomy" id="2080758"/>
    <lineage>
        <taxon>Bacteria</taxon>
        <taxon>Pseudomonadati</taxon>
        <taxon>Pseudomonadota</taxon>
        <taxon>Betaproteobacteria</taxon>
        <taxon>Nitrosomonadales</taxon>
        <taxon>Methylophilaceae</taxon>
        <taxon>Methylotenera</taxon>
    </lineage>
</organism>
<evidence type="ECO:0000256" key="1">
    <source>
        <dbReference type="SAM" id="Phobius"/>
    </source>
</evidence>
<proteinExistence type="predicted"/>
<dbReference type="EMBL" id="PQVH01000009">
    <property type="protein sequence ID" value="TFW71104.1"/>
    <property type="molecule type" value="Genomic_DNA"/>
</dbReference>
<dbReference type="RefSeq" id="WP_135277790.1">
    <property type="nucleotide sequence ID" value="NZ_PQVH01000009.1"/>
</dbReference>
<keyword evidence="1" id="KW-0472">Membrane</keyword>
<keyword evidence="3" id="KW-1185">Reference proteome</keyword>
<accession>A0A4Y9VR00</accession>
<feature type="transmembrane region" description="Helical" evidence="1">
    <location>
        <begin position="94"/>
        <end position="113"/>
    </location>
</feature>
<feature type="transmembrane region" description="Helical" evidence="1">
    <location>
        <begin position="36"/>
        <end position="56"/>
    </location>
</feature>
<dbReference type="Proteomes" id="UP000297706">
    <property type="component" value="Unassembled WGS sequence"/>
</dbReference>
<keyword evidence="1" id="KW-1133">Transmembrane helix</keyword>
<protein>
    <submittedName>
        <fullName evidence="2">Uncharacterized protein</fullName>
    </submittedName>
</protein>
<evidence type="ECO:0000313" key="3">
    <source>
        <dbReference type="Proteomes" id="UP000297706"/>
    </source>
</evidence>
<evidence type="ECO:0000313" key="2">
    <source>
        <dbReference type="EMBL" id="TFW71104.1"/>
    </source>
</evidence>